<dbReference type="EMBL" id="CAJFDI010000003">
    <property type="protein sequence ID" value="CAD5221430.1"/>
    <property type="molecule type" value="Genomic_DNA"/>
</dbReference>
<dbReference type="SMR" id="A0A1I7STH1"/>
<dbReference type="Proteomes" id="UP000095284">
    <property type="component" value="Unplaced"/>
</dbReference>
<sequence>MGKPDIRKAIKQLNELGHGGKYPGIRRKRILKTSANLEIIKKRVKQNLMVSMKKIARETAPREQRIDEWLSM</sequence>
<evidence type="ECO:0000313" key="1">
    <source>
        <dbReference type="EMBL" id="CAD5221430.1"/>
    </source>
</evidence>
<protein>
    <submittedName>
        <fullName evidence="1">(pine wood nematode) hypothetical protein</fullName>
    </submittedName>
</protein>
<dbReference type="EMBL" id="CAJFCV020000003">
    <property type="protein sequence ID" value="CAG9108420.1"/>
    <property type="molecule type" value="Genomic_DNA"/>
</dbReference>
<name>A0A1I7STH1_BURXY</name>
<reference evidence="4" key="1">
    <citation type="submission" date="2016-11" db="UniProtKB">
        <authorList>
            <consortium name="WormBaseParasite"/>
        </authorList>
    </citation>
    <scope>IDENTIFICATION</scope>
</reference>
<dbReference type="WBParaSite" id="BXY_1634100.1">
    <property type="protein sequence ID" value="BXY_1634100.1"/>
    <property type="gene ID" value="BXY_1634100"/>
</dbReference>
<accession>A0A1I7STH1</accession>
<dbReference type="Proteomes" id="UP000659654">
    <property type="component" value="Unassembled WGS sequence"/>
</dbReference>
<evidence type="ECO:0000313" key="3">
    <source>
        <dbReference type="Proteomes" id="UP000659654"/>
    </source>
</evidence>
<dbReference type="Proteomes" id="UP000582659">
    <property type="component" value="Unassembled WGS sequence"/>
</dbReference>
<dbReference type="AlphaFoldDB" id="A0A1I7STH1"/>
<gene>
    <name evidence="1" type="ORF">BXYJ_LOCUS6674</name>
</gene>
<evidence type="ECO:0000313" key="2">
    <source>
        <dbReference type="Proteomes" id="UP000095284"/>
    </source>
</evidence>
<proteinExistence type="predicted"/>
<keyword evidence="3" id="KW-1185">Reference proteome</keyword>
<reference evidence="1" key="2">
    <citation type="submission" date="2020-09" db="EMBL/GenBank/DDBJ databases">
        <authorList>
            <person name="Kikuchi T."/>
        </authorList>
    </citation>
    <scope>NUCLEOTIDE SEQUENCE</scope>
    <source>
        <strain evidence="1">Ka4C1</strain>
    </source>
</reference>
<evidence type="ECO:0000313" key="4">
    <source>
        <dbReference type="WBParaSite" id="BXY_1634100.1"/>
    </source>
</evidence>
<organism evidence="2 4">
    <name type="scientific">Bursaphelenchus xylophilus</name>
    <name type="common">Pinewood nematode worm</name>
    <name type="synonym">Aphelenchoides xylophilus</name>
    <dbReference type="NCBI Taxonomy" id="6326"/>
    <lineage>
        <taxon>Eukaryota</taxon>
        <taxon>Metazoa</taxon>
        <taxon>Ecdysozoa</taxon>
        <taxon>Nematoda</taxon>
        <taxon>Chromadorea</taxon>
        <taxon>Rhabditida</taxon>
        <taxon>Tylenchina</taxon>
        <taxon>Tylenchomorpha</taxon>
        <taxon>Aphelenchoidea</taxon>
        <taxon>Aphelenchoididae</taxon>
        <taxon>Bursaphelenchus</taxon>
    </lineage>
</organism>